<keyword evidence="1" id="KW-0812">Transmembrane</keyword>
<name>A0A370C103_ASPNG</name>
<organism evidence="2 3">
    <name type="scientific">Aspergillus niger ATCC 13496</name>
    <dbReference type="NCBI Taxonomy" id="1353008"/>
    <lineage>
        <taxon>Eukaryota</taxon>
        <taxon>Fungi</taxon>
        <taxon>Dikarya</taxon>
        <taxon>Ascomycota</taxon>
        <taxon>Pezizomycotina</taxon>
        <taxon>Eurotiomycetes</taxon>
        <taxon>Eurotiomycetidae</taxon>
        <taxon>Eurotiales</taxon>
        <taxon>Aspergillaceae</taxon>
        <taxon>Aspergillus</taxon>
        <taxon>Aspergillus subgen. Circumdati</taxon>
    </lineage>
</organism>
<evidence type="ECO:0000256" key="1">
    <source>
        <dbReference type="SAM" id="Phobius"/>
    </source>
</evidence>
<feature type="transmembrane region" description="Helical" evidence="1">
    <location>
        <begin position="33"/>
        <end position="52"/>
    </location>
</feature>
<dbReference type="AlphaFoldDB" id="A0A370C103"/>
<protein>
    <submittedName>
        <fullName evidence="2">Uncharacterized protein</fullName>
    </submittedName>
</protein>
<evidence type="ECO:0000313" key="2">
    <source>
        <dbReference type="EMBL" id="RDH19509.1"/>
    </source>
</evidence>
<keyword evidence="1" id="KW-1133">Transmembrane helix</keyword>
<dbReference type="VEuPathDB" id="FungiDB:M747DRAFT_296370"/>
<accession>A0A370C103</accession>
<dbReference type="Proteomes" id="UP000253845">
    <property type="component" value="Unassembled WGS sequence"/>
</dbReference>
<sequence>MENSARGLGGWLVRSGRKLFLGMKETNSAKHNFFFLLVIRIVISLEAILRMVV</sequence>
<proteinExistence type="predicted"/>
<reference evidence="2 3" key="1">
    <citation type="submission" date="2018-07" db="EMBL/GenBank/DDBJ databases">
        <title>Section-level genome sequencing of Aspergillus section Nigri to investigate inter- and intra-species variation.</title>
        <authorList>
            <consortium name="DOE Joint Genome Institute"/>
            <person name="Vesth T.C."/>
            <person name="Nybo J.L."/>
            <person name="Theobald S."/>
            <person name="Frisvad J.C."/>
            <person name="Larsen T.O."/>
            <person name="Nielsen K.F."/>
            <person name="Hoof J.B."/>
            <person name="Brandl J."/>
            <person name="Salamov A."/>
            <person name="Riley R."/>
            <person name="Gladden J.M."/>
            <person name="Phatale P."/>
            <person name="Nielsen M.T."/>
            <person name="Lyhne E.K."/>
            <person name="Kogle M.E."/>
            <person name="Strasser K."/>
            <person name="McDonnell E."/>
            <person name="Barry K."/>
            <person name="Clum A."/>
            <person name="Chen C."/>
            <person name="Nolan M."/>
            <person name="Sandor L."/>
            <person name="Kuo A."/>
            <person name="Lipzen A."/>
            <person name="Hainaut M."/>
            <person name="Drula E."/>
            <person name="Tsang A."/>
            <person name="Magnuson J.K."/>
            <person name="Henrissat B."/>
            <person name="Wiebenga A."/>
            <person name="Simmons B.A."/>
            <person name="Makela M.R."/>
            <person name="De vries R.P."/>
            <person name="Grigoriev I.V."/>
            <person name="Mortensen U.H."/>
            <person name="Baker S.E."/>
            <person name="Andersen M.R."/>
        </authorList>
    </citation>
    <scope>NUCLEOTIDE SEQUENCE [LARGE SCALE GENOMIC DNA]</scope>
    <source>
        <strain evidence="2 3">ATCC 13496</strain>
    </source>
</reference>
<dbReference type="EMBL" id="KZ851918">
    <property type="protein sequence ID" value="RDH19509.1"/>
    <property type="molecule type" value="Genomic_DNA"/>
</dbReference>
<keyword evidence="1" id="KW-0472">Membrane</keyword>
<gene>
    <name evidence="2" type="ORF">M747DRAFT_296370</name>
</gene>
<evidence type="ECO:0000313" key="3">
    <source>
        <dbReference type="Proteomes" id="UP000253845"/>
    </source>
</evidence>